<gene>
    <name evidence="5" type="ORF">LMTR13_36045</name>
</gene>
<protein>
    <submittedName>
        <fullName evidence="5">DNA-binding protein</fullName>
    </submittedName>
</protein>
<accession>A0A1B1UTS5</accession>
<organism evidence="5 6">
    <name type="scientific">Bradyrhizobium icense</name>
    <dbReference type="NCBI Taxonomy" id="1274631"/>
    <lineage>
        <taxon>Bacteria</taxon>
        <taxon>Pseudomonadati</taxon>
        <taxon>Pseudomonadota</taxon>
        <taxon>Alphaproteobacteria</taxon>
        <taxon>Hyphomicrobiales</taxon>
        <taxon>Nitrobacteraceae</taxon>
        <taxon>Bradyrhizobium</taxon>
    </lineage>
</organism>
<keyword evidence="2 5" id="KW-0238">DNA-binding</keyword>
<evidence type="ECO:0000259" key="4">
    <source>
        <dbReference type="Pfam" id="PF00717"/>
    </source>
</evidence>
<dbReference type="InterPro" id="IPR015927">
    <property type="entry name" value="Peptidase_S24_S26A/B/C"/>
</dbReference>
<sequence>MLTHSQVWTALDRLAERAGMSPSGLAKRAGLDPTTFNKSKRITADGQERWPSTESVSKALAATNSSIETFVQLIGDGARGQQTVPLLALAQAAGGHFDDSGFPAGKGWDEVALPTPSDEHAYALEISGDAMKPTYRDGDIIVVSPGTPIRRGDRVVLKTSDGEVMVKELKRRTTRSLELQSLNPAHADRTLDADDVAWIARIVWASQ</sequence>
<dbReference type="Proteomes" id="UP000092839">
    <property type="component" value="Chromosome"/>
</dbReference>
<dbReference type="InterPro" id="IPR036286">
    <property type="entry name" value="LexA/Signal_pep-like_sf"/>
</dbReference>
<dbReference type="PANTHER" id="PTHR40661:SF3">
    <property type="entry name" value="FELS-1 PROPHAGE TRANSCRIPTIONAL REGULATOR"/>
    <property type="match status" value="1"/>
</dbReference>
<proteinExistence type="predicted"/>
<dbReference type="EMBL" id="CP016428">
    <property type="protein sequence ID" value="ANW06144.1"/>
    <property type="molecule type" value="Genomic_DNA"/>
</dbReference>
<dbReference type="GO" id="GO:0003677">
    <property type="term" value="F:DNA binding"/>
    <property type="evidence" value="ECO:0007669"/>
    <property type="project" value="UniProtKB-KW"/>
</dbReference>
<reference evidence="5 6" key="1">
    <citation type="submission" date="2016-07" db="EMBL/GenBank/DDBJ databases">
        <title>Complete genome sequence of Bradyrhizobium icense LMTR 13T, a potential inoculant strain isolated from lima bean (Phaseolus lunatus) in Peru.</title>
        <authorList>
            <person name="Ormeno-Orrillo E."/>
            <person name="Duran D."/>
            <person name="Rogel M.A."/>
            <person name="Rey L."/>
            <person name="Imperial J."/>
            <person name="Ruiz-Argueso T."/>
            <person name="Martinez-Romero E."/>
        </authorList>
    </citation>
    <scope>NUCLEOTIDE SEQUENCE [LARGE SCALE GENOMIC DNA]</scope>
    <source>
        <strain evidence="5 6">LMTR 13</strain>
    </source>
</reference>
<feature type="domain" description="Peptidase S24/S26A/S26B/S26C" evidence="4">
    <location>
        <begin position="109"/>
        <end position="203"/>
    </location>
</feature>
<dbReference type="STRING" id="1274631.LMTR13_36045"/>
<name>A0A1B1UTS5_9BRAD</name>
<dbReference type="PANTHER" id="PTHR40661">
    <property type="match status" value="1"/>
</dbReference>
<dbReference type="KEGG" id="bic:LMTR13_36045"/>
<evidence type="ECO:0000313" key="5">
    <source>
        <dbReference type="EMBL" id="ANW06144.1"/>
    </source>
</evidence>
<dbReference type="Gene3D" id="2.10.109.10">
    <property type="entry name" value="Umud Fragment, subunit A"/>
    <property type="match status" value="1"/>
</dbReference>
<evidence type="ECO:0000256" key="1">
    <source>
        <dbReference type="ARBA" id="ARBA00023015"/>
    </source>
</evidence>
<keyword evidence="3" id="KW-0804">Transcription</keyword>
<dbReference type="Pfam" id="PF00717">
    <property type="entry name" value="Peptidase_S24"/>
    <property type="match status" value="1"/>
</dbReference>
<dbReference type="CDD" id="cd06529">
    <property type="entry name" value="S24_LexA-like"/>
    <property type="match status" value="1"/>
</dbReference>
<dbReference type="AlphaFoldDB" id="A0A1B1UTS5"/>
<evidence type="ECO:0000256" key="2">
    <source>
        <dbReference type="ARBA" id="ARBA00023125"/>
    </source>
</evidence>
<keyword evidence="6" id="KW-1185">Reference proteome</keyword>
<evidence type="ECO:0000256" key="3">
    <source>
        <dbReference type="ARBA" id="ARBA00023163"/>
    </source>
</evidence>
<dbReference type="OrthoDB" id="9792157at2"/>
<dbReference type="InterPro" id="IPR039418">
    <property type="entry name" value="LexA-like"/>
</dbReference>
<dbReference type="SUPFAM" id="SSF51306">
    <property type="entry name" value="LexA/Signal peptidase"/>
    <property type="match status" value="1"/>
</dbReference>
<evidence type="ECO:0000313" key="6">
    <source>
        <dbReference type="Proteomes" id="UP000092839"/>
    </source>
</evidence>
<keyword evidence="1" id="KW-0805">Transcription regulation</keyword>